<dbReference type="Proteomes" id="UP001478817">
    <property type="component" value="Unassembled WGS sequence"/>
</dbReference>
<protein>
    <submittedName>
        <fullName evidence="3">FeoA family protein</fullName>
    </submittedName>
</protein>
<dbReference type="EMBL" id="JBBNGS010000008">
    <property type="protein sequence ID" value="MEQ2637696.1"/>
    <property type="molecule type" value="Genomic_DNA"/>
</dbReference>
<dbReference type="Gene3D" id="2.30.30.90">
    <property type="match status" value="1"/>
</dbReference>
<dbReference type="PANTHER" id="PTHR43151">
    <property type="entry name" value="FEOA FAMILY PROTEIN"/>
    <property type="match status" value="1"/>
</dbReference>
<keyword evidence="1" id="KW-0408">Iron</keyword>
<proteinExistence type="predicted"/>
<feature type="domain" description="Ferrous iron transporter FeoA-like" evidence="2">
    <location>
        <begin position="28"/>
        <end position="98"/>
    </location>
</feature>
<comment type="caution">
    <text evidence="3">The sequence shown here is derived from an EMBL/GenBank/DDBJ whole genome shotgun (WGS) entry which is preliminary data.</text>
</comment>
<dbReference type="InterPro" id="IPR007167">
    <property type="entry name" value="Fe-transptr_FeoA-like"/>
</dbReference>
<accession>A0ABV1II56</accession>
<dbReference type="SUPFAM" id="SSF50037">
    <property type="entry name" value="C-terminal domain of transcriptional repressors"/>
    <property type="match status" value="1"/>
</dbReference>
<name>A0ABV1II56_9ACTN</name>
<organism evidence="3 4">
    <name type="scientific">Paratractidigestivibacter faecalis</name>
    <dbReference type="NCBI Taxonomy" id="2292441"/>
    <lineage>
        <taxon>Bacteria</taxon>
        <taxon>Bacillati</taxon>
        <taxon>Actinomycetota</taxon>
        <taxon>Coriobacteriia</taxon>
        <taxon>Coriobacteriales</taxon>
        <taxon>Atopobiaceae</taxon>
        <taxon>Paratractidigestivibacter</taxon>
    </lineage>
</organism>
<dbReference type="PANTHER" id="PTHR43151:SF1">
    <property type="entry name" value="SSR2333 PROTEIN"/>
    <property type="match status" value="1"/>
</dbReference>
<gene>
    <name evidence="3" type="ORF">AAAT05_04980</name>
</gene>
<evidence type="ECO:0000256" key="1">
    <source>
        <dbReference type="ARBA" id="ARBA00023004"/>
    </source>
</evidence>
<dbReference type="InterPro" id="IPR053184">
    <property type="entry name" value="FeoA-like"/>
</dbReference>
<dbReference type="Pfam" id="PF04023">
    <property type="entry name" value="FeoA"/>
    <property type="match status" value="1"/>
</dbReference>
<dbReference type="RefSeq" id="WP_349182280.1">
    <property type="nucleotide sequence ID" value="NZ_JBBNGS010000008.1"/>
</dbReference>
<keyword evidence="4" id="KW-1185">Reference proteome</keyword>
<dbReference type="InterPro" id="IPR038157">
    <property type="entry name" value="FeoA_core_dom"/>
</dbReference>
<evidence type="ECO:0000259" key="2">
    <source>
        <dbReference type="SMART" id="SM00899"/>
    </source>
</evidence>
<reference evidence="3 4" key="1">
    <citation type="submission" date="2024-04" db="EMBL/GenBank/DDBJ databases">
        <title>Human intestinal bacterial collection.</title>
        <authorList>
            <person name="Pauvert C."/>
            <person name="Hitch T.C.A."/>
            <person name="Clavel T."/>
        </authorList>
    </citation>
    <scope>NUCLEOTIDE SEQUENCE [LARGE SCALE GENOMIC DNA]</scope>
    <source>
        <strain evidence="3 4">CLA-AA-H197</strain>
    </source>
</reference>
<dbReference type="InterPro" id="IPR008988">
    <property type="entry name" value="Transcriptional_repressor_C"/>
</dbReference>
<evidence type="ECO:0000313" key="4">
    <source>
        <dbReference type="Proteomes" id="UP001478817"/>
    </source>
</evidence>
<sequence length="98" mass="9990">MASEAAALQGLGAQAASAQAPAHAGGQLPLGMVGEDEVARVSKIRGGAELRQHLAELGFVEGAEVKVISRVNGDCIVSVKGARLALNRTMSSHVMVTL</sequence>
<evidence type="ECO:0000313" key="3">
    <source>
        <dbReference type="EMBL" id="MEQ2637696.1"/>
    </source>
</evidence>
<dbReference type="SMART" id="SM00899">
    <property type="entry name" value="FeoA"/>
    <property type="match status" value="1"/>
</dbReference>